<evidence type="ECO:0000313" key="10">
    <source>
        <dbReference type="Proteomes" id="UP000694888"/>
    </source>
</evidence>
<feature type="domain" description="TRASH" evidence="9">
    <location>
        <begin position="1220"/>
        <end position="1259"/>
    </location>
</feature>
<feature type="compositionally biased region" description="Low complexity" evidence="8">
    <location>
        <begin position="914"/>
        <end position="933"/>
    </location>
</feature>
<dbReference type="RefSeq" id="XP_005098650.1">
    <property type="nucleotide sequence ID" value="XM_005098593.3"/>
</dbReference>
<dbReference type="Pfam" id="PF25561">
    <property type="entry name" value="QRICH1"/>
    <property type="match status" value="1"/>
</dbReference>
<feature type="compositionally biased region" description="Basic residues" evidence="8">
    <location>
        <begin position="1531"/>
        <end position="1543"/>
    </location>
</feature>
<evidence type="ECO:0000313" key="12">
    <source>
        <dbReference type="RefSeq" id="XP_005098650.1"/>
    </source>
</evidence>
<feature type="compositionally biased region" description="Basic and acidic residues" evidence="8">
    <location>
        <begin position="457"/>
        <end position="474"/>
    </location>
</feature>
<evidence type="ECO:0000256" key="5">
    <source>
        <dbReference type="ARBA" id="ARBA00022771"/>
    </source>
</evidence>
<dbReference type="Pfam" id="PF24900">
    <property type="entry name" value="TRASH_ZMYM4"/>
    <property type="match status" value="1"/>
</dbReference>
<accession>A0ABM0JPR1</accession>
<feature type="compositionally biased region" description="Basic and acidic residues" evidence="8">
    <location>
        <begin position="1748"/>
        <end position="1768"/>
    </location>
</feature>
<feature type="compositionally biased region" description="Acidic residues" evidence="8">
    <location>
        <begin position="230"/>
        <end position="248"/>
    </location>
</feature>
<dbReference type="RefSeq" id="XP_005098649.1">
    <property type="nucleotide sequence ID" value="XM_005098592.3"/>
</dbReference>
<gene>
    <name evidence="11 12" type="primary">LOC101855726</name>
</gene>
<dbReference type="InterPro" id="IPR021893">
    <property type="entry name" value="ZMYM2-like_C"/>
</dbReference>
<dbReference type="Pfam" id="PF06467">
    <property type="entry name" value="zf-FCS"/>
    <property type="match status" value="2"/>
</dbReference>
<dbReference type="InterPro" id="IPR051284">
    <property type="entry name" value="ZnF_MYMT-QRICH1"/>
</dbReference>
<feature type="region of interest" description="Disordered" evidence="8">
    <location>
        <begin position="1799"/>
        <end position="1874"/>
    </location>
</feature>
<feature type="compositionally biased region" description="Basic and acidic residues" evidence="8">
    <location>
        <begin position="975"/>
        <end position="984"/>
    </location>
</feature>
<evidence type="ECO:0000256" key="7">
    <source>
        <dbReference type="ARBA" id="ARBA00022843"/>
    </source>
</evidence>
<evidence type="ECO:0000256" key="6">
    <source>
        <dbReference type="ARBA" id="ARBA00022833"/>
    </source>
</evidence>
<reference evidence="11 12" key="1">
    <citation type="submission" date="2025-05" db="UniProtKB">
        <authorList>
            <consortium name="RefSeq"/>
        </authorList>
    </citation>
    <scope>IDENTIFICATION</scope>
</reference>
<feature type="compositionally biased region" description="Low complexity" evidence="8">
    <location>
        <begin position="850"/>
        <end position="860"/>
    </location>
</feature>
<feature type="compositionally biased region" description="Polar residues" evidence="8">
    <location>
        <begin position="832"/>
        <end position="842"/>
    </location>
</feature>
<feature type="compositionally biased region" description="Basic and acidic residues" evidence="8">
    <location>
        <begin position="599"/>
        <end position="610"/>
    </location>
</feature>
<evidence type="ECO:0000256" key="3">
    <source>
        <dbReference type="ARBA" id="ARBA00022723"/>
    </source>
</evidence>
<feature type="compositionally biased region" description="Polar residues" evidence="8">
    <location>
        <begin position="342"/>
        <end position="359"/>
    </location>
</feature>
<feature type="compositionally biased region" description="Basic and acidic residues" evidence="8">
    <location>
        <begin position="899"/>
        <end position="912"/>
    </location>
</feature>
<dbReference type="GeneID" id="101855726"/>
<feature type="compositionally biased region" description="Polar residues" evidence="8">
    <location>
        <begin position="779"/>
        <end position="788"/>
    </location>
</feature>
<keyword evidence="1" id="KW-1017">Isopeptide bond</keyword>
<feature type="region of interest" description="Disordered" evidence="8">
    <location>
        <begin position="1065"/>
        <end position="1092"/>
    </location>
</feature>
<feature type="region of interest" description="Disordered" evidence="8">
    <location>
        <begin position="1"/>
        <end position="110"/>
    </location>
</feature>
<feature type="compositionally biased region" description="Basic residues" evidence="8">
    <location>
        <begin position="1828"/>
        <end position="1838"/>
    </location>
</feature>
<dbReference type="Proteomes" id="UP000694888">
    <property type="component" value="Unplaced"/>
</dbReference>
<feature type="region of interest" description="Disordered" evidence="8">
    <location>
        <begin position="1726"/>
        <end position="1770"/>
    </location>
</feature>
<evidence type="ECO:0000259" key="9">
    <source>
        <dbReference type="SMART" id="SM00746"/>
    </source>
</evidence>
<evidence type="ECO:0000313" key="11">
    <source>
        <dbReference type="RefSeq" id="XP_005098649.1"/>
    </source>
</evidence>
<name>A0ABM0JPR1_APLCA</name>
<feature type="compositionally biased region" description="Polar residues" evidence="8">
    <location>
        <begin position="194"/>
        <end position="205"/>
    </location>
</feature>
<feature type="compositionally biased region" description="Acidic residues" evidence="8">
    <location>
        <begin position="652"/>
        <end position="662"/>
    </location>
</feature>
<feature type="region of interest" description="Disordered" evidence="8">
    <location>
        <begin position="185"/>
        <end position="287"/>
    </location>
</feature>
<evidence type="ECO:0000256" key="2">
    <source>
        <dbReference type="ARBA" id="ARBA00022553"/>
    </source>
</evidence>
<feature type="region of interest" description="Disordered" evidence="8">
    <location>
        <begin position="1504"/>
        <end position="1552"/>
    </location>
</feature>
<keyword evidence="5" id="KW-0863">Zinc-finger</keyword>
<feature type="compositionally biased region" description="Basic and acidic residues" evidence="8">
    <location>
        <begin position="998"/>
        <end position="1012"/>
    </location>
</feature>
<dbReference type="InterPro" id="IPR057926">
    <property type="entry name" value="QRICH1_dom"/>
</dbReference>
<feature type="compositionally biased region" description="Polar residues" evidence="8">
    <location>
        <begin position="44"/>
        <end position="64"/>
    </location>
</feature>
<feature type="domain" description="TRASH" evidence="9">
    <location>
        <begin position="1410"/>
        <end position="1448"/>
    </location>
</feature>
<feature type="compositionally biased region" description="Basic and acidic residues" evidence="8">
    <location>
        <begin position="724"/>
        <end position="735"/>
    </location>
</feature>
<feature type="compositionally biased region" description="Acidic residues" evidence="8">
    <location>
        <begin position="1731"/>
        <end position="1747"/>
    </location>
</feature>
<feature type="compositionally biased region" description="Basic and acidic residues" evidence="8">
    <location>
        <begin position="420"/>
        <end position="429"/>
    </location>
</feature>
<feature type="region of interest" description="Disordered" evidence="8">
    <location>
        <begin position="329"/>
        <end position="1026"/>
    </location>
</feature>
<feature type="compositionally biased region" description="Polar residues" evidence="8">
    <location>
        <begin position="401"/>
        <end position="410"/>
    </location>
</feature>
<feature type="domain" description="TRASH" evidence="9">
    <location>
        <begin position="1097"/>
        <end position="1132"/>
    </location>
</feature>
<keyword evidence="10" id="KW-1185">Reference proteome</keyword>
<sequence>MDSEEAIMENENNSNLESQSNMREQMTEGRPPLPQAPPDRDENSSANINSRGSPLPPSTSQYSDTARDSSEGQTSQLGGQRPEKTDETAMVEPATSASGSEQDSQIEPLDYETLVGGENEDSGELKRVGKAVEEDAPVEMCIDSATDSSERKVECGDSLSEVTLGEDESLTCSGETNDNLKEQQVQELPENDNGDNNITAVTSSSSEDKNSLLPKKTEVAGDDAEKMELDEGGTWEDDLDLLPDDEDPGQTVDGDSAGHTVSEREEVGPVTGSLEHGSSHCMRSEERQKIVDEEMGCDNEAEKEVASSVKECCMQEAVGQESIEFTGNVELSKQMEDEQVYKDSSTAQGEGPSEISSISQEKDASEGNEEDCPQTVEISHVDTDVKASVEGGGIVIDNQKADSINASTEEMSVDVSSDLVLEKDDERGENNPVTLSDSKYLDAEDDVDMGPSEAQDDCAKMEKGLDEGQDDSAKLETGPIEEQDGSAELETGPSAVQENTAELETGSTMGLHSTGEPETGPIEGRDDNTELKTGSKQGQDAIAVPETGPSEGQDAIAIPETGPSEGQDDIAEPETGSPEIGFNEGQDNTAELKTGPNERQNDIAEPKSGPDEGQDNIGELELGPSEVQDDVADSESGPNEGQDKTAATPTETEVEEESEPPDTEVKDETPGEKMLPCNDEGFAETDGQAPVAPVASSQDAQSENSVVDESAVTSCSGTSVTGDIRMEDNPDRSTRTDSAVEEMSAEISANASGKTEGEQMSEPEVLAADKTSDGPMEDSVTQIDSVPQPNEEKCNLTTAQENVCVDAKETEESEGTLGMDSHEEMEIDQQEEVSSQNEGQKSSSEKGPDAEATSDSAAASEKNESVSDMGDKVDEREMDVSDVSPEADSSVELTCAKQKQSEEESSEPKETSELTEGNGSSSVEVSEDGVAVGTEVNQEVSLGNDSNSVVTTEDGKVSDVNKTAPTDDDDDIEIIDVKKEREETSMDTSASESCVVKSEVKQEPEPKVGKETEPEDDVVVLDDDDDDVVVVPVKAEVAESKDSKAEENGLGIMISSVAGQQHMLHASADNSETSSKPQEKKQGGSKSKSGKSKTHTCIVCQKVGRCKYNIVRNGDVKHLCDDACFKKFRSSPSSFLKYKDPGKKAKDAATTAETKTTQMESSALKGALSSPPGSATTGYKTCVVCQLMNLNTYPFCNWLGLDFCGEACLGRFQANLASTCSFCNAFVPVEMRTVFCLKIGNEVRPFCKSKCYSEFRRMLRLCAFCQKNLSSVPDAVTKTVGGSKTKEFCSKECLKKMEEQFNDVEILDAKNAPVISGDTSLACAVCLKKGAMKHTVRIGDKTSALCSDLCLSAFQYTNKIGMNRCESCGNLCTAEEMQAHFVQFEGQMRHFCSDSCVNRFRVLKTKMVPCSWCSTSKPNFDMIERLDVESKYQLFCSLNCLSLYRVNLQAKSSQAVSCDQCKKTVPAQYHLTMSDASVRNFCSYTCVMAFQAQFAAKPQTTSLGPVNSVAPQRQQQQQQQQPQKAATGGKPRGRMSTRQKSKKNAPAPVAQGPSIPVISSVVSLAPATQKAITLPPVAAAVPFHSNSELNRVPSADAKQHIVVQEPPAKVMKNKLVQCRPLTLTKATSCRPHSQPKEVQTDEIPPKNVAIPIPVPIYIPMPTVMYSAPTPQLVPIPIPIPVPMFIPTTRKSANGILKAIKEIVERMPADPLEAELLMMAEAVALDPKTGDSDTDSEDAGGEDFGGADEEMKPASKEEETVIMRKREGGGEEDMIQMALRMAEEMSGPIEDLESSVEPVAVNTEPPPQLNQVNPYEAQVDEEYTPSRSGRGRGAKRQSRGRPPASSRPKRQKVERSYGEEAQVQIQPPAQPVNLEPPPDANYRLKFTYGVNAWRHWVINKNAQIEKTKISSGIQRIRTFPTDILKCTTDELNFTMCMFIKEVRKPNGEEYSPDSVYYLCLGIQQYLYENGRIDNIFTDLYFEKFTDCLHGVLKTLQPKVNSQGQTLCRIEEEHLWESKQLGAHSPYVLLNTLIYFHTKHFILKTAQEHMSLSFAQILKHLKKGVPTKGSTASSKNVALRYYCLANGKKDGLAARKSKEGVPVYEVTENFDNPLRCPVKLYEFFLSKCPESIKNRHDIFYPVPERSCVPDSPVWYSTQTMDLHTMDKMLTRILLVREIQESHLHAQPIYL</sequence>
<feature type="domain" description="TRASH" evidence="9">
    <location>
        <begin position="1262"/>
        <end position="1301"/>
    </location>
</feature>
<dbReference type="SMART" id="SM00746">
    <property type="entry name" value="TRASH"/>
    <property type="match status" value="7"/>
</dbReference>
<keyword evidence="2" id="KW-0597">Phosphoprotein</keyword>
<dbReference type="InterPro" id="IPR010507">
    <property type="entry name" value="Znf_MYM"/>
</dbReference>
<protein>
    <submittedName>
        <fullName evidence="11 12">Uncharacterized protein LOC101855726 isoform X1</fullName>
    </submittedName>
</protein>
<keyword evidence="7" id="KW-0832">Ubl conjugation</keyword>
<dbReference type="Pfam" id="PF12012">
    <property type="entry name" value="DUF3504"/>
    <property type="match status" value="1"/>
</dbReference>
<feature type="domain" description="TRASH" evidence="9">
    <location>
        <begin position="1458"/>
        <end position="1494"/>
    </location>
</feature>
<feature type="compositionally biased region" description="Acidic residues" evidence="8">
    <location>
        <begin position="1013"/>
        <end position="1026"/>
    </location>
</feature>
<dbReference type="InterPro" id="IPR011017">
    <property type="entry name" value="TRASH_dom"/>
</dbReference>
<proteinExistence type="predicted"/>
<keyword evidence="3" id="KW-0479">Metal-binding</keyword>
<feature type="domain" description="TRASH" evidence="9">
    <location>
        <begin position="1323"/>
        <end position="1358"/>
    </location>
</feature>
<feature type="domain" description="TRASH" evidence="9">
    <location>
        <begin position="1365"/>
        <end position="1404"/>
    </location>
</feature>
<feature type="compositionally biased region" description="Low complexity" evidence="8">
    <location>
        <begin position="1511"/>
        <end position="1523"/>
    </location>
</feature>
<organism evidence="10 12">
    <name type="scientific">Aplysia californica</name>
    <name type="common">California sea hare</name>
    <dbReference type="NCBI Taxonomy" id="6500"/>
    <lineage>
        <taxon>Eukaryota</taxon>
        <taxon>Metazoa</taxon>
        <taxon>Spiralia</taxon>
        <taxon>Lophotrochozoa</taxon>
        <taxon>Mollusca</taxon>
        <taxon>Gastropoda</taxon>
        <taxon>Heterobranchia</taxon>
        <taxon>Euthyneura</taxon>
        <taxon>Tectipleura</taxon>
        <taxon>Aplysiida</taxon>
        <taxon>Aplysioidea</taxon>
        <taxon>Aplysiidae</taxon>
        <taxon>Aplysia</taxon>
    </lineage>
</organism>
<feature type="compositionally biased region" description="Low complexity" evidence="8">
    <location>
        <begin position="9"/>
        <end position="21"/>
    </location>
</feature>
<feature type="compositionally biased region" description="Polar residues" evidence="8">
    <location>
        <begin position="494"/>
        <end position="511"/>
    </location>
</feature>
<keyword evidence="6" id="KW-0862">Zinc</keyword>
<keyword evidence="4" id="KW-0677">Repeat</keyword>
<evidence type="ECO:0000256" key="8">
    <source>
        <dbReference type="SAM" id="MobiDB-lite"/>
    </source>
</evidence>
<feature type="compositionally biased region" description="Polar residues" evidence="8">
    <location>
        <begin position="95"/>
        <end position="105"/>
    </location>
</feature>
<evidence type="ECO:0000256" key="1">
    <source>
        <dbReference type="ARBA" id="ARBA00022499"/>
    </source>
</evidence>
<evidence type="ECO:0000256" key="4">
    <source>
        <dbReference type="ARBA" id="ARBA00022737"/>
    </source>
</evidence>
<dbReference type="PANTHER" id="PTHR45736">
    <property type="entry name" value="ZINC FINGER MYM-TYPE PROTEIN"/>
    <property type="match status" value="1"/>
</dbReference>
<feature type="compositionally biased region" description="Polar residues" evidence="8">
    <location>
        <begin position="935"/>
        <end position="951"/>
    </location>
</feature>
<feature type="compositionally biased region" description="Basic and acidic residues" evidence="8">
    <location>
        <begin position="861"/>
        <end position="879"/>
    </location>
</feature>
<dbReference type="PANTHER" id="PTHR45736:SF1">
    <property type="entry name" value="WITHOUT CHILDREN, ISOFORM B"/>
    <property type="match status" value="1"/>
</dbReference>
<feature type="compositionally biased region" description="Polar residues" evidence="8">
    <location>
        <begin position="695"/>
        <end position="721"/>
    </location>
</feature>
<feature type="compositionally biased region" description="Basic and acidic residues" evidence="8">
    <location>
        <begin position="206"/>
        <end position="229"/>
    </location>
</feature>